<protein>
    <submittedName>
        <fullName evidence="1">Uncharacterized protein</fullName>
    </submittedName>
</protein>
<accession>A0ABD4XXW3</accession>
<proteinExistence type="predicted"/>
<dbReference type="EMBL" id="JAOCDG010000003">
    <property type="protein sequence ID" value="MDH0687107.1"/>
    <property type="molecule type" value="Genomic_DNA"/>
</dbReference>
<name>A0ABD4XXW3_STUST</name>
<dbReference type="RefSeq" id="WP_279649058.1">
    <property type="nucleotide sequence ID" value="NZ_JAOCDG010000003.1"/>
</dbReference>
<reference evidence="1" key="1">
    <citation type="submission" date="2022-09" db="EMBL/GenBank/DDBJ databases">
        <title>Intensive care unit water sources are persistently colonized with multi-drug resistant bacteria and are the site of extensive horizontal gene transfer of antibiotic resistance genes.</title>
        <authorList>
            <person name="Diorio-Toth L."/>
        </authorList>
    </citation>
    <scope>NUCLEOTIDE SEQUENCE</scope>
    <source>
        <strain evidence="1">GD03864</strain>
    </source>
</reference>
<sequence>MSNADAAQSSAIPTYRGQVVVYPSLKAKEILLVDEARPGDSGQLEWQPVSDPHLIKAALAGYRSIPEEGDFSDYVRLSTLRQYAANLMARAQLSFSIVGDGLTQQTASGVADLLMHKHSGYEIVQFAVDQGLEADRPCLAQIEHALAIATTASLPSSTTQALECLRGGEPSRSMFTVDEELSSILLQHHELHAVDLYGACTLSNQLALPAA</sequence>
<dbReference type="Proteomes" id="UP001161139">
    <property type="component" value="Unassembled WGS sequence"/>
</dbReference>
<comment type="caution">
    <text evidence="1">The sequence shown here is derived from an EMBL/GenBank/DDBJ whole genome shotgun (WGS) entry which is preliminary data.</text>
</comment>
<organism evidence="1 2">
    <name type="scientific">Stutzerimonas stutzeri</name>
    <name type="common">Pseudomonas stutzeri</name>
    <dbReference type="NCBI Taxonomy" id="316"/>
    <lineage>
        <taxon>Bacteria</taxon>
        <taxon>Pseudomonadati</taxon>
        <taxon>Pseudomonadota</taxon>
        <taxon>Gammaproteobacteria</taxon>
        <taxon>Pseudomonadales</taxon>
        <taxon>Pseudomonadaceae</taxon>
        <taxon>Stutzerimonas</taxon>
    </lineage>
</organism>
<evidence type="ECO:0000313" key="2">
    <source>
        <dbReference type="Proteomes" id="UP001161139"/>
    </source>
</evidence>
<gene>
    <name evidence="1" type="ORF">N5D09_03265</name>
</gene>
<dbReference type="AlphaFoldDB" id="A0ABD4XXW3"/>
<evidence type="ECO:0000313" key="1">
    <source>
        <dbReference type="EMBL" id="MDH0687107.1"/>
    </source>
</evidence>